<proteinExistence type="inferred from homology"/>
<evidence type="ECO:0000256" key="1">
    <source>
        <dbReference type="ARBA" id="ARBA00006547"/>
    </source>
</evidence>
<keyword evidence="3" id="KW-0012">Acyltransferase</keyword>
<dbReference type="InterPro" id="IPR038765">
    <property type="entry name" value="Papain-like_cys_pep_sf"/>
</dbReference>
<evidence type="ECO:0000313" key="3">
    <source>
        <dbReference type="EMBL" id="XAY05239.1"/>
    </source>
</evidence>
<keyword evidence="3" id="KW-0808">Transferase</keyword>
<name>A0AAU7AUF6_9ACTN</name>
<accession>A0AAU7AUF6</accession>
<dbReference type="KEGG" id="parq:DSM112329_02084"/>
<reference evidence="3" key="1">
    <citation type="submission" date="2022-12" db="EMBL/GenBank/DDBJ databases">
        <title>Paraconexibacter alkalitolerans sp. nov. and Baekduia alba sp. nov., isolated from soil and emended description of the genera Paraconexibacter (Chun et al., 2020) and Baekduia (An et al., 2020).</title>
        <authorList>
            <person name="Vieira S."/>
            <person name="Huber K.J."/>
            <person name="Geppert A."/>
            <person name="Wolf J."/>
            <person name="Neumann-Schaal M."/>
            <person name="Muesken M."/>
            <person name="Overmann J."/>
        </authorList>
    </citation>
    <scope>NUCLEOTIDE SEQUENCE</scope>
    <source>
        <strain evidence="3">AEG42_29</strain>
    </source>
</reference>
<organism evidence="3">
    <name type="scientific">Paraconexibacter sp. AEG42_29</name>
    <dbReference type="NCBI Taxonomy" id="2997339"/>
    <lineage>
        <taxon>Bacteria</taxon>
        <taxon>Bacillati</taxon>
        <taxon>Actinomycetota</taxon>
        <taxon>Thermoleophilia</taxon>
        <taxon>Solirubrobacterales</taxon>
        <taxon>Paraconexibacteraceae</taxon>
        <taxon>Paraconexibacter</taxon>
    </lineage>
</organism>
<dbReference type="Pfam" id="PF00797">
    <property type="entry name" value="Acetyltransf_2"/>
    <property type="match status" value="1"/>
</dbReference>
<dbReference type="RefSeq" id="WP_354701754.1">
    <property type="nucleotide sequence ID" value="NZ_CP114014.1"/>
</dbReference>
<dbReference type="PANTHER" id="PTHR11786:SF0">
    <property type="entry name" value="ARYLAMINE N-ACETYLTRANSFERASE 4-RELATED"/>
    <property type="match status" value="1"/>
</dbReference>
<evidence type="ECO:0000256" key="2">
    <source>
        <dbReference type="RuleBase" id="RU003452"/>
    </source>
</evidence>
<dbReference type="EMBL" id="CP114014">
    <property type="protein sequence ID" value="XAY05239.1"/>
    <property type="molecule type" value="Genomic_DNA"/>
</dbReference>
<dbReference type="Gene3D" id="3.30.2140.10">
    <property type="entry name" value="Arylamine N-acetyltransferase"/>
    <property type="match status" value="1"/>
</dbReference>
<comment type="similarity">
    <text evidence="1 2">Belongs to the arylamine N-acetyltransferase family.</text>
</comment>
<sequence>MPDVERLLARIGLDAAPAADLAGLRAVHRAYLSAMPYDTLAIHLGEFAPLDLDGLLARVTDGGRGGYCFELNGLLAWLLEALGFEVSRHEARVGPRYDDGPTNHLALVVRVPGDDDGSTAWLADAGLGEGWMEPLALVPGVQAGPGRLGWTLERETDRWWIRHHPWGSFPGFVMSDAVVGLDAFAEHHERLSCHPDSSFKRAVVVQSTDDHAVTTLRARTYTRRGPDVDEQRLVTDLDDYADTLLSAFGIDPAALGDTRLERLWHQASAQHDAWTAAGA</sequence>
<dbReference type="AlphaFoldDB" id="A0AAU7AUF6"/>
<dbReference type="GO" id="GO:0004060">
    <property type="term" value="F:arylamine N-acetyltransferase activity"/>
    <property type="evidence" value="ECO:0007669"/>
    <property type="project" value="UniProtKB-EC"/>
</dbReference>
<protein>
    <submittedName>
        <fullName evidence="3">Arylamine N-acetyltransferase</fullName>
        <ecNumber evidence="3">2.3.1.5</ecNumber>
    </submittedName>
</protein>
<dbReference type="PANTHER" id="PTHR11786">
    <property type="entry name" value="N-HYDROXYARYLAMINE O-ACETYLTRANSFERASE"/>
    <property type="match status" value="1"/>
</dbReference>
<dbReference type="SUPFAM" id="SSF54001">
    <property type="entry name" value="Cysteine proteinases"/>
    <property type="match status" value="1"/>
</dbReference>
<gene>
    <name evidence="3" type="primary">nat</name>
    <name evidence="3" type="ORF">DSM112329_02084</name>
</gene>
<dbReference type="EC" id="2.3.1.5" evidence="3"/>
<dbReference type="Gene3D" id="2.40.128.150">
    <property type="entry name" value="Cysteine proteinases"/>
    <property type="match status" value="1"/>
</dbReference>
<dbReference type="InterPro" id="IPR001447">
    <property type="entry name" value="Arylamine_N-AcTrfase"/>
</dbReference>
<dbReference type="PRINTS" id="PR01543">
    <property type="entry name" value="ANATRNSFRASE"/>
</dbReference>